<evidence type="ECO:0000256" key="4">
    <source>
        <dbReference type="ARBA" id="ARBA00023136"/>
    </source>
</evidence>
<organism evidence="8 9">
    <name type="scientific">Podospora aff. communis PSN243</name>
    <dbReference type="NCBI Taxonomy" id="3040156"/>
    <lineage>
        <taxon>Eukaryota</taxon>
        <taxon>Fungi</taxon>
        <taxon>Dikarya</taxon>
        <taxon>Ascomycota</taxon>
        <taxon>Pezizomycotina</taxon>
        <taxon>Sordariomycetes</taxon>
        <taxon>Sordariomycetidae</taxon>
        <taxon>Sordariales</taxon>
        <taxon>Podosporaceae</taxon>
        <taxon>Podospora</taxon>
    </lineage>
</organism>
<feature type="transmembrane region" description="Helical" evidence="6">
    <location>
        <begin position="222"/>
        <end position="244"/>
    </location>
</feature>
<feature type="transmembrane region" description="Helical" evidence="6">
    <location>
        <begin position="195"/>
        <end position="216"/>
    </location>
</feature>
<reference evidence="8" key="2">
    <citation type="submission" date="2023-05" db="EMBL/GenBank/DDBJ databases">
        <authorList>
            <consortium name="Lawrence Berkeley National Laboratory"/>
            <person name="Steindorff A."/>
            <person name="Hensen N."/>
            <person name="Bonometti L."/>
            <person name="Westerberg I."/>
            <person name="Brannstrom I.O."/>
            <person name="Guillou S."/>
            <person name="Cros-Aarteil S."/>
            <person name="Calhoun S."/>
            <person name="Haridas S."/>
            <person name="Kuo A."/>
            <person name="Mondo S."/>
            <person name="Pangilinan J."/>
            <person name="Riley R."/>
            <person name="Labutti K."/>
            <person name="Andreopoulos B."/>
            <person name="Lipzen A."/>
            <person name="Chen C."/>
            <person name="Yanf M."/>
            <person name="Daum C."/>
            <person name="Ng V."/>
            <person name="Clum A."/>
            <person name="Ohm R."/>
            <person name="Martin F."/>
            <person name="Silar P."/>
            <person name="Natvig D."/>
            <person name="Lalanne C."/>
            <person name="Gautier V."/>
            <person name="Ament-Velasquez S.L."/>
            <person name="Kruys A."/>
            <person name="Hutchinson M.I."/>
            <person name="Powell A.J."/>
            <person name="Barry K."/>
            <person name="Miller A.N."/>
            <person name="Grigoriev I.V."/>
            <person name="Debuchy R."/>
            <person name="Gladieux P."/>
            <person name="Thoren M.H."/>
            <person name="Johannesson H."/>
        </authorList>
    </citation>
    <scope>NUCLEOTIDE SEQUENCE</scope>
    <source>
        <strain evidence="8">PSN243</strain>
    </source>
</reference>
<dbReference type="InterPro" id="IPR036259">
    <property type="entry name" value="MFS_trans_sf"/>
</dbReference>
<dbReference type="Pfam" id="PF07690">
    <property type="entry name" value="MFS_1"/>
    <property type="match status" value="1"/>
</dbReference>
<dbReference type="Gene3D" id="1.20.1250.20">
    <property type="entry name" value="MFS general substrate transporter like domains"/>
    <property type="match status" value="1"/>
</dbReference>
<dbReference type="InterPro" id="IPR020846">
    <property type="entry name" value="MFS_dom"/>
</dbReference>
<evidence type="ECO:0000256" key="6">
    <source>
        <dbReference type="SAM" id="Phobius"/>
    </source>
</evidence>
<evidence type="ECO:0000256" key="1">
    <source>
        <dbReference type="ARBA" id="ARBA00004141"/>
    </source>
</evidence>
<evidence type="ECO:0000256" key="2">
    <source>
        <dbReference type="ARBA" id="ARBA00022692"/>
    </source>
</evidence>
<accession>A0AAV9GW62</accession>
<keyword evidence="2 6" id="KW-0812">Transmembrane</keyword>
<feature type="transmembrane region" description="Helical" evidence="6">
    <location>
        <begin position="136"/>
        <end position="155"/>
    </location>
</feature>
<proteinExistence type="predicted"/>
<feature type="transmembrane region" description="Helical" evidence="6">
    <location>
        <begin position="504"/>
        <end position="524"/>
    </location>
</feature>
<dbReference type="PROSITE" id="PS50850">
    <property type="entry name" value="MFS"/>
    <property type="match status" value="1"/>
</dbReference>
<evidence type="ECO:0000256" key="5">
    <source>
        <dbReference type="SAM" id="MobiDB-lite"/>
    </source>
</evidence>
<keyword evidence="4 6" id="KW-0472">Membrane</keyword>
<keyword evidence="3 6" id="KW-1133">Transmembrane helix</keyword>
<dbReference type="SUPFAM" id="SSF103473">
    <property type="entry name" value="MFS general substrate transporter"/>
    <property type="match status" value="1"/>
</dbReference>
<evidence type="ECO:0000313" key="9">
    <source>
        <dbReference type="Proteomes" id="UP001321760"/>
    </source>
</evidence>
<dbReference type="AlphaFoldDB" id="A0AAV9GW62"/>
<feature type="transmembrane region" description="Helical" evidence="6">
    <location>
        <begin position="73"/>
        <end position="94"/>
    </location>
</feature>
<feature type="transmembrane region" description="Helical" evidence="6">
    <location>
        <begin position="385"/>
        <end position="408"/>
    </location>
</feature>
<feature type="domain" description="Major facilitator superfamily (MFS) profile" evidence="7">
    <location>
        <begin position="67"/>
        <end position="603"/>
    </location>
</feature>
<evidence type="ECO:0000256" key="3">
    <source>
        <dbReference type="ARBA" id="ARBA00022989"/>
    </source>
</evidence>
<reference evidence="8" key="1">
    <citation type="journal article" date="2023" name="Mol. Phylogenet. Evol.">
        <title>Genome-scale phylogeny and comparative genomics of the fungal order Sordariales.</title>
        <authorList>
            <person name="Hensen N."/>
            <person name="Bonometti L."/>
            <person name="Westerberg I."/>
            <person name="Brannstrom I.O."/>
            <person name="Guillou S."/>
            <person name="Cros-Aarteil S."/>
            <person name="Calhoun S."/>
            <person name="Haridas S."/>
            <person name="Kuo A."/>
            <person name="Mondo S."/>
            <person name="Pangilinan J."/>
            <person name="Riley R."/>
            <person name="LaButti K."/>
            <person name="Andreopoulos B."/>
            <person name="Lipzen A."/>
            <person name="Chen C."/>
            <person name="Yan M."/>
            <person name="Daum C."/>
            <person name="Ng V."/>
            <person name="Clum A."/>
            <person name="Steindorff A."/>
            <person name="Ohm R.A."/>
            <person name="Martin F."/>
            <person name="Silar P."/>
            <person name="Natvig D.O."/>
            <person name="Lalanne C."/>
            <person name="Gautier V."/>
            <person name="Ament-Velasquez S.L."/>
            <person name="Kruys A."/>
            <person name="Hutchinson M.I."/>
            <person name="Powell A.J."/>
            <person name="Barry K."/>
            <person name="Miller A.N."/>
            <person name="Grigoriev I.V."/>
            <person name="Debuchy R."/>
            <person name="Gladieux P."/>
            <person name="Hiltunen Thoren M."/>
            <person name="Johannesson H."/>
        </authorList>
    </citation>
    <scope>NUCLEOTIDE SEQUENCE</scope>
    <source>
        <strain evidence="8">PSN243</strain>
    </source>
</reference>
<dbReference type="PANTHER" id="PTHR23502:SF181">
    <property type="entry name" value="MAJOR FACILITATOR SUPERFAMILY (MFS) PROFILE DOMAIN-CONTAINING PROTEIN"/>
    <property type="match status" value="1"/>
</dbReference>
<feature type="transmembrane region" description="Helical" evidence="6">
    <location>
        <begin position="161"/>
        <end position="183"/>
    </location>
</feature>
<feature type="transmembrane region" description="Helical" evidence="6">
    <location>
        <begin position="106"/>
        <end position="124"/>
    </location>
</feature>
<feature type="compositionally biased region" description="Low complexity" evidence="5">
    <location>
        <begin position="314"/>
        <end position="335"/>
    </location>
</feature>
<dbReference type="GO" id="GO:0005886">
    <property type="term" value="C:plasma membrane"/>
    <property type="evidence" value="ECO:0007669"/>
    <property type="project" value="TreeGrafter"/>
</dbReference>
<evidence type="ECO:0000259" key="7">
    <source>
        <dbReference type="PROSITE" id="PS50850"/>
    </source>
</evidence>
<feature type="transmembrane region" description="Helical" evidence="6">
    <location>
        <begin position="428"/>
        <end position="449"/>
    </location>
</feature>
<sequence>MPGWKYAFSLSREAVKAATPPGTVRLIEHGTTQQPNGQYVDRVVRFPVPTSDPADPLNWQTWRKISCLGTVSLYAFVCNFVSASITPALPIWNLSFPQHPRPFDDLMRFVAFNILLLGLGNIFWVPLANIFGRRPALVISALILFVATACGTFISDFNRVLAIRILQGLGSSVSETVAISIIGDMFFVHERGTKMAFFTASLASGSVVGGLSGGYIAARQGWFAIFKVNAALSGVTFLCAVFLVPETIYERDSPCLPMQRNLPRASRYFPRTPAPYLSLASLPSTMQMSLPSRFLDSITIDPIGPTLTWYQTSSSSDVSSSGPSSGPSSPTTPTPAQRRSKRTRSSRATVFTGVRYRKYTYLRSMTFGMYRGKVMHQFAKPWITLRLPATWIVMLQYGGLVGSAAVIASVGPQILSLPPYQWKEHSGLLFVGALVGILCGGAYTSFLADRRLKQLAEKQDYGFAEPESRVPIMLPSLAIATGGLLVFGFCAQYPGSNQWIGLEFAYGMVSFALTQVPSIWFSYLLDSYAQLASDCFVMVCILRGIIPFAWTFFVSQWIDKDGYLVPFGSFTVIMGVFSLLIVPLIWAGKRMRIATARYVVGNQ</sequence>
<feature type="transmembrane region" description="Helical" evidence="6">
    <location>
        <begin position="564"/>
        <end position="587"/>
    </location>
</feature>
<gene>
    <name evidence="8" type="ORF">QBC34DRAFT_347150</name>
</gene>
<comment type="caution">
    <text evidence="8">The sequence shown here is derived from an EMBL/GenBank/DDBJ whole genome shotgun (WGS) entry which is preliminary data.</text>
</comment>
<feature type="transmembrane region" description="Helical" evidence="6">
    <location>
        <begin position="536"/>
        <end position="558"/>
    </location>
</feature>
<feature type="region of interest" description="Disordered" evidence="5">
    <location>
        <begin position="314"/>
        <end position="346"/>
    </location>
</feature>
<feature type="transmembrane region" description="Helical" evidence="6">
    <location>
        <begin position="470"/>
        <end position="489"/>
    </location>
</feature>
<keyword evidence="9" id="KW-1185">Reference proteome</keyword>
<evidence type="ECO:0000313" key="8">
    <source>
        <dbReference type="EMBL" id="KAK4451965.1"/>
    </source>
</evidence>
<dbReference type="PANTHER" id="PTHR23502">
    <property type="entry name" value="MAJOR FACILITATOR SUPERFAMILY"/>
    <property type="match status" value="1"/>
</dbReference>
<dbReference type="GO" id="GO:0022857">
    <property type="term" value="F:transmembrane transporter activity"/>
    <property type="evidence" value="ECO:0007669"/>
    <property type="project" value="InterPro"/>
</dbReference>
<dbReference type="Proteomes" id="UP001321760">
    <property type="component" value="Unassembled WGS sequence"/>
</dbReference>
<dbReference type="Gene3D" id="1.20.1720.10">
    <property type="entry name" value="Multidrug resistance protein D"/>
    <property type="match status" value="1"/>
</dbReference>
<dbReference type="InterPro" id="IPR011701">
    <property type="entry name" value="MFS"/>
</dbReference>
<name>A0AAV9GW62_9PEZI</name>
<dbReference type="EMBL" id="MU865926">
    <property type="protein sequence ID" value="KAK4451965.1"/>
    <property type="molecule type" value="Genomic_DNA"/>
</dbReference>
<comment type="subcellular location">
    <subcellularLocation>
        <location evidence="1">Membrane</location>
        <topology evidence="1">Multi-pass membrane protein</topology>
    </subcellularLocation>
</comment>
<protein>
    <submittedName>
        <fullName evidence="8">Major facilitator superfamily domain-containing protein</fullName>
    </submittedName>
</protein>